<dbReference type="Proteomes" id="UP000185207">
    <property type="component" value="Unassembled WGS sequence"/>
</dbReference>
<keyword evidence="2" id="KW-1185">Reference proteome</keyword>
<organism evidence="1 2">
    <name type="scientific">Epilithonimonas zeae</name>
    <dbReference type="NCBI Taxonomy" id="1416779"/>
    <lineage>
        <taxon>Bacteria</taxon>
        <taxon>Pseudomonadati</taxon>
        <taxon>Bacteroidota</taxon>
        <taxon>Flavobacteriia</taxon>
        <taxon>Flavobacteriales</taxon>
        <taxon>Weeksellaceae</taxon>
        <taxon>Chryseobacterium group</taxon>
        <taxon>Epilithonimonas</taxon>
    </lineage>
</organism>
<sequence length="231" mass="27412">MKKLRIINLIFCLFANFYQTQELTDCLKELEKENVGSLSKIKFERMIELSGNRKVYEFSIKSDRRCMDCYNGRIFYDSQCKQVARFGIGRRVDKFVAEGYTVGDFGIVPRPTKNANQENIENVLFYISKNEAKELKGFEYDDQIEISTKEGLKHFRKGKLINTYKIIPRKFSSTEINLPRIYYLPSFQLYFKVVERQFYITKTKFQDDVSSNKIDDNDWVKAFHLIKQKLK</sequence>
<dbReference type="RefSeq" id="WP_074234461.1">
    <property type="nucleotide sequence ID" value="NZ_FSRK01000001.1"/>
</dbReference>
<dbReference type="OrthoDB" id="768006at2"/>
<reference evidence="2" key="1">
    <citation type="submission" date="2016-11" db="EMBL/GenBank/DDBJ databases">
        <authorList>
            <person name="Varghese N."/>
            <person name="Submissions S."/>
        </authorList>
    </citation>
    <scope>NUCLEOTIDE SEQUENCE [LARGE SCALE GENOMIC DNA]</scope>
    <source>
        <strain evidence="2">DSM 27623</strain>
    </source>
</reference>
<dbReference type="AlphaFoldDB" id="A0A1N6G1U4"/>
<name>A0A1N6G1U4_9FLAO</name>
<proteinExistence type="predicted"/>
<dbReference type="EMBL" id="FSRK01000001">
    <property type="protein sequence ID" value="SIO01460.1"/>
    <property type="molecule type" value="Genomic_DNA"/>
</dbReference>
<accession>A0A1N6G1U4</accession>
<evidence type="ECO:0000313" key="1">
    <source>
        <dbReference type="EMBL" id="SIO01460.1"/>
    </source>
</evidence>
<gene>
    <name evidence="1" type="ORF">SAMN05444409_1602</name>
</gene>
<protein>
    <submittedName>
        <fullName evidence="1">Uncharacterized protein</fullName>
    </submittedName>
</protein>
<dbReference type="STRING" id="1416779.SAMN05444409_1602"/>
<evidence type="ECO:0000313" key="2">
    <source>
        <dbReference type="Proteomes" id="UP000185207"/>
    </source>
</evidence>